<reference evidence="1 2" key="1">
    <citation type="journal article" date="2016" name="Nat. Commun.">
        <title>Thousands of microbial genomes shed light on interconnected biogeochemical processes in an aquifer system.</title>
        <authorList>
            <person name="Anantharaman K."/>
            <person name="Brown C.T."/>
            <person name="Hug L.A."/>
            <person name="Sharon I."/>
            <person name="Castelle C.J."/>
            <person name="Probst A.J."/>
            <person name="Thomas B.C."/>
            <person name="Singh A."/>
            <person name="Wilkins M.J."/>
            <person name="Karaoz U."/>
            <person name="Brodie E.L."/>
            <person name="Williams K.H."/>
            <person name="Hubbard S.S."/>
            <person name="Banfield J.F."/>
        </authorList>
    </citation>
    <scope>NUCLEOTIDE SEQUENCE [LARGE SCALE GENOMIC DNA]</scope>
</reference>
<accession>A0A1F6GF90</accession>
<evidence type="ECO:0000313" key="1">
    <source>
        <dbReference type="EMBL" id="OGG96793.1"/>
    </source>
</evidence>
<gene>
    <name evidence="1" type="ORF">A2527_00670</name>
</gene>
<name>A0A1F6GF90_9PROT</name>
<proteinExistence type="predicted"/>
<evidence type="ECO:0000313" key="2">
    <source>
        <dbReference type="Proteomes" id="UP000178449"/>
    </source>
</evidence>
<sequence length="187" mass="21699">MEMDRYTQVLKDYINKWERDHLARLHPNNTIFFLTDRIASIDKRRKALFKKAEALLDNKKQGLDYHKSSAAICMAVIEETQDLFNLEEMKLDPSNYAETQLDLKYHLALCIFLAGIFGGQKCQKKDHRINIMAIYILKTPHDAPSDTTLFDDLLFLLKTCKPDVFALSMIAFLLEQSFSKPLPKIKN</sequence>
<dbReference type="STRING" id="1817772.A2527_00670"/>
<protein>
    <submittedName>
        <fullName evidence="1">Uncharacterized protein</fullName>
    </submittedName>
</protein>
<dbReference type="AlphaFoldDB" id="A0A1F6GF90"/>
<organism evidence="1 2">
    <name type="scientific">Candidatus Lambdaproteobacteria bacterium RIFOXYD2_FULL_50_16</name>
    <dbReference type="NCBI Taxonomy" id="1817772"/>
    <lineage>
        <taxon>Bacteria</taxon>
        <taxon>Pseudomonadati</taxon>
        <taxon>Pseudomonadota</taxon>
        <taxon>Candidatus Lambdaproteobacteria</taxon>
    </lineage>
</organism>
<comment type="caution">
    <text evidence="1">The sequence shown here is derived from an EMBL/GenBank/DDBJ whole genome shotgun (WGS) entry which is preliminary data.</text>
</comment>
<dbReference type="Proteomes" id="UP000178449">
    <property type="component" value="Unassembled WGS sequence"/>
</dbReference>
<dbReference type="EMBL" id="MFNE01000009">
    <property type="protein sequence ID" value="OGG96793.1"/>
    <property type="molecule type" value="Genomic_DNA"/>
</dbReference>